<dbReference type="EC" id="2.7.13.3" evidence="2"/>
<dbReference type="FunFam" id="1.10.287.130:FF:000001">
    <property type="entry name" value="Two-component sensor histidine kinase"/>
    <property type="match status" value="1"/>
</dbReference>
<feature type="modified residue" description="4-aspartylphosphate" evidence="7">
    <location>
        <position position="585"/>
    </location>
</feature>
<feature type="modified residue" description="4-aspartylphosphate" evidence="7">
    <location>
        <position position="455"/>
    </location>
</feature>
<dbReference type="InterPro" id="IPR004358">
    <property type="entry name" value="Sig_transdc_His_kin-like_C"/>
</dbReference>
<dbReference type="InterPro" id="IPR001789">
    <property type="entry name" value="Sig_transdc_resp-reg_receiver"/>
</dbReference>
<dbReference type="SMART" id="SM00388">
    <property type="entry name" value="HisKA"/>
    <property type="match status" value="1"/>
</dbReference>
<dbReference type="GO" id="GO:0000155">
    <property type="term" value="F:phosphorelay sensor kinase activity"/>
    <property type="evidence" value="ECO:0007669"/>
    <property type="project" value="InterPro"/>
</dbReference>
<keyword evidence="5 10" id="KW-0418">Kinase</keyword>
<dbReference type="CDD" id="cd00082">
    <property type="entry name" value="HisKA"/>
    <property type="match status" value="1"/>
</dbReference>
<dbReference type="AlphaFoldDB" id="W7QZU4"/>
<sequence>MTDKLTKVLIVDDDEDDFILSSDYLNEMSSHTFSIDWISSPMAALDVLLKNQHDLCLLDYQLGSTNGLTVLRKAIEAGCATPIIMLTGQSDRSLDDSALDAGAADYLIKNEITLTLFTRAIRYALARKDFENERLERIKAEASNRSKDKFLAHLSHELRTPLTSILGYTELLLNKQDAKPLTNELNTILNNGKHLLGLLNNVLDLSKIAANKLELNEATIELPPFLSSIFDLMEITAKDKGLNFTVNSLTPIPQTINNDPVRLRQILINVIHNAIKFTSDGGITINVYMQTSELTDMLCFDVQDTGIGIPESLVSNIFKPFEQIEDVISRNEEGAGLGLAICSELVKLMQGSISVTSEVGHGSCFSIKFPPKSPESQAFEHLNLAHKQIYETSNQVSALQGKVLVVDDIADIRQLIGYFCQSFGLEVDYADNGQSAIDMIRAQQTNAPYDLILMDIHMPKLDGKRAISKIRDMGIKQPILAITAATMKGVQQELKEIGFNDVVAKPIEKMSLYNSLHKYLLAQQPATSQSNQVNDILVVDDDHDAAQITAMLLESLDLTTHTAHTGEQCLAALATHNSISTILLDLNLPDCNGLQLASQISHNHPHIQIIMLTGSELSDSSVEQAGAKAKLLKPVNLQILQQCLDRLAK</sequence>
<keyword evidence="6" id="KW-0902">Two-component regulatory system</keyword>
<dbReference type="Pfam" id="PF02518">
    <property type="entry name" value="HATPase_c"/>
    <property type="match status" value="1"/>
</dbReference>
<reference evidence="10 11" key="1">
    <citation type="journal article" date="2014" name="Genome Announc.">
        <title>Draft Genome Sequence of the Agar-Degrading Bacterium Catenovulum sp. Strain DS-2, Isolated from Intestines of Haliotis diversicolor.</title>
        <authorList>
            <person name="Shan D."/>
            <person name="Li X."/>
            <person name="Gu Z."/>
            <person name="Wei G."/>
            <person name="Gao Z."/>
            <person name="Shao Z."/>
        </authorList>
    </citation>
    <scope>NUCLEOTIDE SEQUENCE [LARGE SCALE GENOMIC DNA]</scope>
    <source>
        <strain evidence="10 11">DS-2</strain>
    </source>
</reference>
<dbReference type="EMBL" id="ARZY01000008">
    <property type="protein sequence ID" value="EWH10870.1"/>
    <property type="molecule type" value="Genomic_DNA"/>
</dbReference>
<evidence type="ECO:0000256" key="5">
    <source>
        <dbReference type="ARBA" id="ARBA00022777"/>
    </source>
</evidence>
<evidence type="ECO:0000256" key="1">
    <source>
        <dbReference type="ARBA" id="ARBA00000085"/>
    </source>
</evidence>
<dbReference type="SMART" id="SM00387">
    <property type="entry name" value="HATPase_c"/>
    <property type="match status" value="1"/>
</dbReference>
<keyword evidence="3 7" id="KW-0597">Phosphoprotein</keyword>
<feature type="domain" description="Histidine kinase" evidence="8">
    <location>
        <begin position="153"/>
        <end position="373"/>
    </location>
</feature>
<comment type="catalytic activity">
    <reaction evidence="1">
        <text>ATP + protein L-histidine = ADP + protein N-phospho-L-histidine.</text>
        <dbReference type="EC" id="2.7.13.3"/>
    </reaction>
</comment>
<dbReference type="CDD" id="cd16922">
    <property type="entry name" value="HATPase_EvgS-ArcB-TorS-like"/>
    <property type="match status" value="1"/>
</dbReference>
<dbReference type="GO" id="GO:0005886">
    <property type="term" value="C:plasma membrane"/>
    <property type="evidence" value="ECO:0007669"/>
    <property type="project" value="TreeGrafter"/>
</dbReference>
<dbReference type="InterPro" id="IPR036097">
    <property type="entry name" value="HisK_dim/P_sf"/>
</dbReference>
<dbReference type="SMART" id="SM00448">
    <property type="entry name" value="REC"/>
    <property type="match status" value="3"/>
</dbReference>
<dbReference type="Pfam" id="PF00512">
    <property type="entry name" value="HisKA"/>
    <property type="match status" value="1"/>
</dbReference>
<evidence type="ECO:0000259" key="9">
    <source>
        <dbReference type="PROSITE" id="PS50110"/>
    </source>
</evidence>
<dbReference type="PATRIC" id="fig|1328313.3.peg.1283"/>
<name>W7QZU4_9ALTE</name>
<feature type="domain" description="Response regulatory" evidence="9">
    <location>
        <begin position="402"/>
        <end position="520"/>
    </location>
</feature>
<organism evidence="10 11">
    <name type="scientific">Catenovulum agarivorans DS-2</name>
    <dbReference type="NCBI Taxonomy" id="1328313"/>
    <lineage>
        <taxon>Bacteria</taxon>
        <taxon>Pseudomonadati</taxon>
        <taxon>Pseudomonadota</taxon>
        <taxon>Gammaproteobacteria</taxon>
        <taxon>Alteromonadales</taxon>
        <taxon>Alteromonadaceae</taxon>
        <taxon>Catenovulum</taxon>
    </lineage>
</organism>
<feature type="domain" description="Response regulatory" evidence="9">
    <location>
        <begin position="7"/>
        <end position="124"/>
    </location>
</feature>
<gene>
    <name evidence="10" type="ORF">DS2_06251</name>
</gene>
<dbReference type="CDD" id="cd00156">
    <property type="entry name" value="REC"/>
    <property type="match status" value="2"/>
</dbReference>
<evidence type="ECO:0000313" key="10">
    <source>
        <dbReference type="EMBL" id="EWH10870.1"/>
    </source>
</evidence>
<dbReference type="InterPro" id="IPR036890">
    <property type="entry name" value="HATPase_C_sf"/>
</dbReference>
<dbReference type="PRINTS" id="PR00344">
    <property type="entry name" value="BCTRLSENSOR"/>
</dbReference>
<feature type="domain" description="Response regulatory" evidence="9">
    <location>
        <begin position="535"/>
        <end position="648"/>
    </location>
</feature>
<evidence type="ECO:0000259" key="8">
    <source>
        <dbReference type="PROSITE" id="PS50109"/>
    </source>
</evidence>
<dbReference type="OrthoDB" id="9810730at2"/>
<dbReference type="Gene3D" id="3.30.565.10">
    <property type="entry name" value="Histidine kinase-like ATPase, C-terminal domain"/>
    <property type="match status" value="1"/>
</dbReference>
<feature type="modified residue" description="4-aspartylphosphate" evidence="7">
    <location>
        <position position="59"/>
    </location>
</feature>
<dbReference type="PANTHER" id="PTHR43047:SF72">
    <property type="entry name" value="OSMOSENSING HISTIDINE PROTEIN KINASE SLN1"/>
    <property type="match status" value="1"/>
</dbReference>
<proteinExistence type="predicted"/>
<dbReference type="InterPro" id="IPR003594">
    <property type="entry name" value="HATPase_dom"/>
</dbReference>
<evidence type="ECO:0000256" key="2">
    <source>
        <dbReference type="ARBA" id="ARBA00012438"/>
    </source>
</evidence>
<evidence type="ECO:0000256" key="6">
    <source>
        <dbReference type="ARBA" id="ARBA00023012"/>
    </source>
</evidence>
<dbReference type="PANTHER" id="PTHR43047">
    <property type="entry name" value="TWO-COMPONENT HISTIDINE PROTEIN KINASE"/>
    <property type="match status" value="1"/>
</dbReference>
<dbReference type="PROSITE" id="PS50110">
    <property type="entry name" value="RESPONSE_REGULATORY"/>
    <property type="match status" value="3"/>
</dbReference>
<dbReference type="InterPro" id="IPR011006">
    <property type="entry name" value="CheY-like_superfamily"/>
</dbReference>
<dbReference type="SUPFAM" id="SSF47384">
    <property type="entry name" value="Homodimeric domain of signal transducing histidine kinase"/>
    <property type="match status" value="1"/>
</dbReference>
<evidence type="ECO:0000256" key="7">
    <source>
        <dbReference type="PROSITE-ProRule" id="PRU00169"/>
    </source>
</evidence>
<dbReference type="Proteomes" id="UP000019276">
    <property type="component" value="Unassembled WGS sequence"/>
</dbReference>
<dbReference type="Pfam" id="PF00072">
    <property type="entry name" value="Response_reg"/>
    <property type="match status" value="3"/>
</dbReference>
<dbReference type="PROSITE" id="PS50109">
    <property type="entry name" value="HIS_KIN"/>
    <property type="match status" value="1"/>
</dbReference>
<dbReference type="SUPFAM" id="SSF55874">
    <property type="entry name" value="ATPase domain of HSP90 chaperone/DNA topoisomerase II/histidine kinase"/>
    <property type="match status" value="1"/>
</dbReference>
<dbReference type="Gene3D" id="1.10.287.130">
    <property type="match status" value="1"/>
</dbReference>
<dbReference type="CDD" id="cd17546">
    <property type="entry name" value="REC_hyHK_CKI1_RcsC-like"/>
    <property type="match status" value="1"/>
</dbReference>
<dbReference type="InterPro" id="IPR003661">
    <property type="entry name" value="HisK_dim/P_dom"/>
</dbReference>
<dbReference type="FunFam" id="3.30.565.10:FF:000010">
    <property type="entry name" value="Sensor histidine kinase RcsC"/>
    <property type="match status" value="1"/>
</dbReference>
<dbReference type="RefSeq" id="WP_035013825.1">
    <property type="nucleotide sequence ID" value="NZ_ARZY01000008.1"/>
</dbReference>
<dbReference type="Gene3D" id="3.40.50.2300">
    <property type="match status" value="3"/>
</dbReference>
<keyword evidence="11" id="KW-1185">Reference proteome</keyword>
<evidence type="ECO:0000313" key="11">
    <source>
        <dbReference type="Proteomes" id="UP000019276"/>
    </source>
</evidence>
<evidence type="ECO:0000256" key="3">
    <source>
        <dbReference type="ARBA" id="ARBA00022553"/>
    </source>
</evidence>
<keyword evidence="4" id="KW-0808">Transferase</keyword>
<dbReference type="SUPFAM" id="SSF52172">
    <property type="entry name" value="CheY-like"/>
    <property type="match status" value="3"/>
</dbReference>
<dbReference type="eggNOG" id="COG5002">
    <property type="taxonomic scope" value="Bacteria"/>
</dbReference>
<accession>W7QZU4</accession>
<dbReference type="STRING" id="1328313.DS2_06251"/>
<dbReference type="InterPro" id="IPR005467">
    <property type="entry name" value="His_kinase_dom"/>
</dbReference>
<comment type="caution">
    <text evidence="10">The sequence shown here is derived from an EMBL/GenBank/DDBJ whole genome shotgun (WGS) entry which is preliminary data.</text>
</comment>
<evidence type="ECO:0000256" key="4">
    <source>
        <dbReference type="ARBA" id="ARBA00022679"/>
    </source>
</evidence>
<protein>
    <recommendedName>
        <fullName evidence="2">histidine kinase</fullName>
        <ecNumber evidence="2">2.7.13.3</ecNumber>
    </recommendedName>
</protein>
<dbReference type="GO" id="GO:0009927">
    <property type="term" value="F:histidine phosphotransfer kinase activity"/>
    <property type="evidence" value="ECO:0007669"/>
    <property type="project" value="TreeGrafter"/>
</dbReference>